<protein>
    <recommendedName>
        <fullName evidence="5">Mis18 domain-containing protein</fullName>
    </recommendedName>
</protein>
<evidence type="ECO:0000256" key="1">
    <source>
        <dbReference type="ARBA" id="ARBA00022723"/>
    </source>
</evidence>
<dbReference type="AlphaFoldDB" id="A0A3N4LQX2"/>
<keyword evidence="2" id="KW-0862">Zinc</keyword>
<dbReference type="STRING" id="1051890.A0A3N4LQX2"/>
<keyword evidence="3" id="KW-0175">Coiled coil</keyword>
<feature type="compositionally biased region" description="Acidic residues" evidence="4">
    <location>
        <begin position="335"/>
        <end position="388"/>
    </location>
</feature>
<dbReference type="PROSITE" id="PS51793">
    <property type="entry name" value="MIS18"/>
    <property type="match status" value="1"/>
</dbReference>
<keyword evidence="7" id="KW-1185">Reference proteome</keyword>
<dbReference type="InParanoid" id="A0A3N4LQX2"/>
<dbReference type="GO" id="GO:0046872">
    <property type="term" value="F:metal ion binding"/>
    <property type="evidence" value="ECO:0007669"/>
    <property type="project" value="UniProtKB-KW"/>
</dbReference>
<evidence type="ECO:0000256" key="4">
    <source>
        <dbReference type="SAM" id="MobiDB-lite"/>
    </source>
</evidence>
<feature type="domain" description="Mis18" evidence="5">
    <location>
        <begin position="38"/>
        <end position="138"/>
    </location>
</feature>
<dbReference type="Proteomes" id="UP000267821">
    <property type="component" value="Unassembled WGS sequence"/>
</dbReference>
<evidence type="ECO:0000313" key="6">
    <source>
        <dbReference type="EMBL" id="RPB23021.1"/>
    </source>
</evidence>
<feature type="region of interest" description="Disordered" evidence="4">
    <location>
        <begin position="332"/>
        <end position="446"/>
    </location>
</feature>
<name>A0A3N4LQX2_9PEZI</name>
<evidence type="ECO:0000256" key="3">
    <source>
        <dbReference type="SAM" id="Coils"/>
    </source>
</evidence>
<sequence>MTDGPPESYFHLPDTFAQDDPRLQNGGDPAAAYPQLPAITVSCVSCERIVGESSAFMCAVRHAGAIVMESMVSIKLGQVRVTEAVQGAFDQYCLYKPIHCANCEHLVGKMYISIAAGVPLSLLNKYTISRTQVLFYTHGACIPSLPLAESEEILRQLHPEPDEVAMNLDKIMSLLVYLKEEQDGIVRELRRVGSRCGVDEIDVGGNNNVPMGGREDRGEGWRRRVNKLEGEMEKLRELLGDVVNKGVLLVGKAIEPDVTLGEAVRDGDRANLAKRKRIEKPAVEANKRVAKSPSPTFIQQRRDKSSTKPAVVPPIIAKPWIVTPVLKAKGKEDVVEIEESEADEGGESSGSEDEGEEVSDSEEEDKEEAKEDEDEDEDEDNERSEAEETPPASAKRKTTKPALADALWKTREAVQGKIDNGREKGKERDREKENAKQQEKEKERATGIRTSLTQAKVGLIARRKTAGGGIDTSFSRTRFFCFLFGLPPCGWRVRV</sequence>
<feature type="region of interest" description="Disordered" evidence="4">
    <location>
        <begin position="283"/>
        <end position="311"/>
    </location>
</feature>
<evidence type="ECO:0000313" key="7">
    <source>
        <dbReference type="Proteomes" id="UP000267821"/>
    </source>
</evidence>
<dbReference type="InterPro" id="IPR004910">
    <property type="entry name" value="Yippee/Mis18/Cereblon"/>
</dbReference>
<keyword evidence="1" id="KW-0479">Metal-binding</keyword>
<proteinExistence type="predicted"/>
<organism evidence="6 7">
    <name type="scientific">Terfezia boudieri ATCC MYA-4762</name>
    <dbReference type="NCBI Taxonomy" id="1051890"/>
    <lineage>
        <taxon>Eukaryota</taxon>
        <taxon>Fungi</taxon>
        <taxon>Dikarya</taxon>
        <taxon>Ascomycota</taxon>
        <taxon>Pezizomycotina</taxon>
        <taxon>Pezizomycetes</taxon>
        <taxon>Pezizales</taxon>
        <taxon>Pezizaceae</taxon>
        <taxon>Terfezia</taxon>
    </lineage>
</organism>
<feature type="compositionally biased region" description="Basic and acidic residues" evidence="4">
    <location>
        <begin position="408"/>
        <end position="446"/>
    </location>
</feature>
<feature type="coiled-coil region" evidence="3">
    <location>
        <begin position="218"/>
        <end position="245"/>
    </location>
</feature>
<accession>A0A3N4LQX2</accession>
<reference evidence="6 7" key="1">
    <citation type="journal article" date="2018" name="Nat. Ecol. Evol.">
        <title>Pezizomycetes genomes reveal the molecular basis of ectomycorrhizal truffle lifestyle.</title>
        <authorList>
            <person name="Murat C."/>
            <person name="Payen T."/>
            <person name="Noel B."/>
            <person name="Kuo A."/>
            <person name="Morin E."/>
            <person name="Chen J."/>
            <person name="Kohler A."/>
            <person name="Krizsan K."/>
            <person name="Balestrini R."/>
            <person name="Da Silva C."/>
            <person name="Montanini B."/>
            <person name="Hainaut M."/>
            <person name="Levati E."/>
            <person name="Barry K.W."/>
            <person name="Belfiori B."/>
            <person name="Cichocki N."/>
            <person name="Clum A."/>
            <person name="Dockter R.B."/>
            <person name="Fauchery L."/>
            <person name="Guy J."/>
            <person name="Iotti M."/>
            <person name="Le Tacon F."/>
            <person name="Lindquist E.A."/>
            <person name="Lipzen A."/>
            <person name="Malagnac F."/>
            <person name="Mello A."/>
            <person name="Molinier V."/>
            <person name="Miyauchi S."/>
            <person name="Poulain J."/>
            <person name="Riccioni C."/>
            <person name="Rubini A."/>
            <person name="Sitrit Y."/>
            <person name="Splivallo R."/>
            <person name="Traeger S."/>
            <person name="Wang M."/>
            <person name="Zifcakova L."/>
            <person name="Wipf D."/>
            <person name="Zambonelli A."/>
            <person name="Paolocci F."/>
            <person name="Nowrousian M."/>
            <person name="Ottonello S."/>
            <person name="Baldrian P."/>
            <person name="Spatafora J.W."/>
            <person name="Henrissat B."/>
            <person name="Nagy L.G."/>
            <person name="Aury J.M."/>
            <person name="Wincker P."/>
            <person name="Grigoriev I.V."/>
            <person name="Bonfante P."/>
            <person name="Martin F.M."/>
        </authorList>
    </citation>
    <scope>NUCLEOTIDE SEQUENCE [LARGE SCALE GENOMIC DNA]</scope>
    <source>
        <strain evidence="6 7">ATCC MYA-4762</strain>
    </source>
</reference>
<evidence type="ECO:0000256" key="2">
    <source>
        <dbReference type="ARBA" id="ARBA00022833"/>
    </source>
</evidence>
<dbReference type="EMBL" id="ML121548">
    <property type="protein sequence ID" value="RPB23021.1"/>
    <property type="molecule type" value="Genomic_DNA"/>
</dbReference>
<dbReference type="OrthoDB" id="5394620at2759"/>
<dbReference type="InterPro" id="IPR034752">
    <property type="entry name" value="Mis18"/>
</dbReference>
<gene>
    <name evidence="6" type="ORF">L211DRAFT_838960</name>
</gene>
<dbReference type="Pfam" id="PF03226">
    <property type="entry name" value="Yippee-Mis18"/>
    <property type="match status" value="1"/>
</dbReference>
<evidence type="ECO:0000259" key="5">
    <source>
        <dbReference type="PROSITE" id="PS51793"/>
    </source>
</evidence>